<dbReference type="AlphaFoldDB" id="A0A158P7P2"/>
<dbReference type="STRING" id="6313.A0A158P7P2"/>
<dbReference type="Proteomes" id="UP000035642">
    <property type="component" value="Unassembled WGS sequence"/>
</dbReference>
<reference evidence="1" key="1">
    <citation type="submission" date="2012-09" db="EMBL/GenBank/DDBJ databases">
        <authorList>
            <person name="Martin A.A."/>
        </authorList>
    </citation>
    <scope>NUCLEOTIDE SEQUENCE</scope>
</reference>
<dbReference type="WBParaSite" id="ACAC_0000287201-mRNA-1">
    <property type="protein sequence ID" value="ACAC_0000287201-mRNA-1"/>
    <property type="gene ID" value="ACAC_0000287201"/>
</dbReference>
<name>A0A158P7P2_ANGCA</name>
<evidence type="ECO:0000313" key="2">
    <source>
        <dbReference type="WBParaSite" id="ACAC_0000287201-mRNA-1"/>
    </source>
</evidence>
<keyword evidence="1" id="KW-1185">Reference proteome</keyword>
<sequence>MFVNRWEPCSGSLYYVPRVSTDPKVFIDAGVRAWLGVFTSAKVLQDRSPAICFGLVNRLFYEMNMGLVEFYCEVINEAGLYRHGDANFKNVIRNMAMNENQRSRMNSLLQGVRLKTTEALLPDRNNCYRLAERHVTFVKVLRLCDKPQRYSKMLSEPMLMKFIKGVSREPSQHKKFVEDIFNMLEFDVADTISFLNAFKVCSLDFMDLTMVYK</sequence>
<reference evidence="2" key="2">
    <citation type="submission" date="2016-04" db="UniProtKB">
        <authorList>
            <consortium name="WormBaseParasite"/>
        </authorList>
    </citation>
    <scope>IDENTIFICATION</scope>
</reference>
<proteinExistence type="predicted"/>
<protein>
    <submittedName>
        <fullName evidence="2">DUF19 domain-containing protein</fullName>
    </submittedName>
</protein>
<organism evidence="1 2">
    <name type="scientific">Angiostrongylus cantonensis</name>
    <name type="common">Rat lungworm</name>
    <dbReference type="NCBI Taxonomy" id="6313"/>
    <lineage>
        <taxon>Eukaryota</taxon>
        <taxon>Metazoa</taxon>
        <taxon>Ecdysozoa</taxon>
        <taxon>Nematoda</taxon>
        <taxon>Chromadorea</taxon>
        <taxon>Rhabditida</taxon>
        <taxon>Rhabditina</taxon>
        <taxon>Rhabditomorpha</taxon>
        <taxon>Strongyloidea</taxon>
        <taxon>Metastrongylidae</taxon>
        <taxon>Angiostrongylus</taxon>
    </lineage>
</organism>
<evidence type="ECO:0000313" key="1">
    <source>
        <dbReference type="Proteomes" id="UP000035642"/>
    </source>
</evidence>
<accession>A0A158P7P2</accession>